<feature type="domain" description="Sulfatase-modifying factor enzyme-like" evidence="1">
    <location>
        <begin position="393"/>
        <end position="444"/>
    </location>
</feature>
<dbReference type="Gene3D" id="3.90.1580.10">
    <property type="entry name" value="paralog of FGE (formylglycine-generating enzyme)"/>
    <property type="match status" value="1"/>
</dbReference>
<name>A0A8J3QAH7_9ACTN</name>
<dbReference type="InterPro" id="IPR016187">
    <property type="entry name" value="CTDL_fold"/>
</dbReference>
<proteinExistence type="predicted"/>
<evidence type="ECO:0000313" key="2">
    <source>
        <dbReference type="EMBL" id="GIH07169.1"/>
    </source>
</evidence>
<comment type="caution">
    <text evidence="2">The sequence shown here is derived from an EMBL/GenBank/DDBJ whole genome shotgun (WGS) entry which is preliminary data.</text>
</comment>
<sequence length="573" mass="62492">MTLHVLDEIDDRVAVLRARALSEGVEFLPPLLALGTSERVGSNWFCDTMRPAMTQHNEPLRQQLGRSHPLSAVNPQATSINRVSRALLGPLGWHWLVTFAVSKYGSSRQLVKETNLFFATETLLRLFPDSPVLVLSRSPLGVASSFLRSGLYERWDYAARYRQMVAVTLAGPHARLVPADDPVELIALTRLVVLNALLLAVALQGRSFQHVPYEKAVLNPGNGQQAVGELAAPDQLRASSTPGGGDDTFSTGNSKTELLAHLTPAEAALVMDVTAATLIDASQVVTADVLEVAAGWLQGSEHYQLADVPKLQSGRRSEPVRGLHEDVTFVYCRGVEWRNLLVSNAEICGVLNHLHQSGLPNTVRGTHLLVNEMPHERGGRLHFDQHAGRWTVSPGYENHPVYWVTWIGAAVFAAVNSARLPAHEELRVLAAGSDPSNHSYDLGDVSPVTQAVTPLGIHHAVGNVQVWCADGPVARFDEPAQRWIHGAAWNTPATSTEVNRMRSRHLLGSSRGVGIRLVRDPSAPFTGPTVQKIAKVLDVWVEGLTDRGRALSEIDRELLDQLSQADIGLWAHV</sequence>
<evidence type="ECO:0000259" key="1">
    <source>
        <dbReference type="Pfam" id="PF03781"/>
    </source>
</evidence>
<dbReference type="EMBL" id="BONY01000034">
    <property type="protein sequence ID" value="GIH07169.1"/>
    <property type="molecule type" value="Genomic_DNA"/>
</dbReference>
<protein>
    <recommendedName>
        <fullName evidence="1">Sulfatase-modifying factor enzyme-like domain-containing protein</fullName>
    </recommendedName>
</protein>
<dbReference type="AlphaFoldDB" id="A0A8J3QAH7"/>
<dbReference type="RefSeq" id="WP_203910974.1">
    <property type="nucleotide sequence ID" value="NZ_BONY01000034.1"/>
</dbReference>
<reference evidence="2" key="1">
    <citation type="submission" date="2021-01" db="EMBL/GenBank/DDBJ databases">
        <title>Whole genome shotgun sequence of Rhizocola hellebori NBRC 109834.</title>
        <authorList>
            <person name="Komaki H."/>
            <person name="Tamura T."/>
        </authorList>
    </citation>
    <scope>NUCLEOTIDE SEQUENCE</scope>
    <source>
        <strain evidence="2">NBRC 109834</strain>
    </source>
</reference>
<dbReference type="SUPFAM" id="SSF56436">
    <property type="entry name" value="C-type lectin-like"/>
    <property type="match status" value="1"/>
</dbReference>
<keyword evidence="3" id="KW-1185">Reference proteome</keyword>
<dbReference type="Pfam" id="PF03781">
    <property type="entry name" value="FGE-sulfatase"/>
    <property type="match status" value="1"/>
</dbReference>
<accession>A0A8J3QAH7</accession>
<dbReference type="InterPro" id="IPR042095">
    <property type="entry name" value="SUMF_sf"/>
</dbReference>
<organism evidence="2 3">
    <name type="scientific">Rhizocola hellebori</name>
    <dbReference type="NCBI Taxonomy" id="1392758"/>
    <lineage>
        <taxon>Bacteria</taxon>
        <taxon>Bacillati</taxon>
        <taxon>Actinomycetota</taxon>
        <taxon>Actinomycetes</taxon>
        <taxon>Micromonosporales</taxon>
        <taxon>Micromonosporaceae</taxon>
        <taxon>Rhizocola</taxon>
    </lineage>
</organism>
<gene>
    <name evidence="2" type="ORF">Rhe02_52360</name>
</gene>
<dbReference type="InterPro" id="IPR005532">
    <property type="entry name" value="SUMF_dom"/>
</dbReference>
<evidence type="ECO:0000313" key="3">
    <source>
        <dbReference type="Proteomes" id="UP000612899"/>
    </source>
</evidence>
<dbReference type="Proteomes" id="UP000612899">
    <property type="component" value="Unassembled WGS sequence"/>
</dbReference>
<dbReference type="Gene3D" id="3.40.50.300">
    <property type="entry name" value="P-loop containing nucleotide triphosphate hydrolases"/>
    <property type="match status" value="1"/>
</dbReference>
<dbReference type="InterPro" id="IPR027417">
    <property type="entry name" value="P-loop_NTPase"/>
</dbReference>